<dbReference type="GO" id="GO:0005634">
    <property type="term" value="C:nucleus"/>
    <property type="evidence" value="ECO:0007669"/>
    <property type="project" value="UniProtKB-SubCell"/>
</dbReference>
<evidence type="ECO:0000256" key="12">
    <source>
        <dbReference type="RuleBase" id="RU003796"/>
    </source>
</evidence>
<keyword evidence="16" id="KW-1185">Reference proteome</keyword>
<dbReference type="PANTHER" id="PTHR12945">
    <property type="entry name" value="TRANSLATION INITIATION FACTOR EIF3-RELATED"/>
    <property type="match status" value="1"/>
</dbReference>
<gene>
    <name evidence="15" type="ORF">G2W53_031610</name>
</gene>
<dbReference type="AlphaFoldDB" id="A0A834WFQ0"/>
<evidence type="ECO:0000256" key="9">
    <source>
        <dbReference type="ARBA" id="ARBA00023242"/>
    </source>
</evidence>
<evidence type="ECO:0000256" key="3">
    <source>
        <dbReference type="ARBA" id="ARBA00010940"/>
    </source>
</evidence>
<dbReference type="InterPro" id="IPR032198">
    <property type="entry name" value="E2F_CC-MB"/>
</dbReference>
<dbReference type="Gene3D" id="1.10.10.10">
    <property type="entry name" value="Winged helix-like DNA-binding domain superfamily/Winged helix DNA-binding domain"/>
    <property type="match status" value="1"/>
</dbReference>
<keyword evidence="15" id="KW-0808">Transferase</keyword>
<evidence type="ECO:0000256" key="5">
    <source>
        <dbReference type="ARBA" id="ARBA00022694"/>
    </source>
</evidence>
<keyword evidence="6 12" id="KW-0805">Transcription regulation</keyword>
<feature type="region of interest" description="Disordered" evidence="13">
    <location>
        <begin position="286"/>
        <end position="306"/>
    </location>
</feature>
<dbReference type="Gene3D" id="6.10.250.540">
    <property type="match status" value="1"/>
</dbReference>
<keyword evidence="5" id="KW-0819">tRNA processing</keyword>
<name>A0A834WFQ0_9FABA</name>
<evidence type="ECO:0000256" key="6">
    <source>
        <dbReference type="ARBA" id="ARBA00023015"/>
    </source>
</evidence>
<keyword evidence="8 12" id="KW-0804">Transcription</keyword>
<dbReference type="InterPro" id="IPR003316">
    <property type="entry name" value="E2F_WHTH_DNA-bd_dom"/>
</dbReference>
<dbReference type="InterPro" id="IPR036390">
    <property type="entry name" value="WH_DNA-bd_sf"/>
</dbReference>
<protein>
    <recommendedName>
        <fullName evidence="4">tRNA (adenine(58)-N(1))-methyltransferase non-catalytic subunit TRM6</fullName>
    </recommendedName>
    <alternativeName>
        <fullName evidence="11">tRNA(m1A58)-methyltransferase subunit TRM6</fullName>
    </alternativeName>
</protein>
<dbReference type="SMART" id="SM01372">
    <property type="entry name" value="E2F_TDP"/>
    <property type="match status" value="1"/>
</dbReference>
<dbReference type="InterPro" id="IPR036388">
    <property type="entry name" value="WH-like_DNA-bd_sf"/>
</dbReference>
<dbReference type="GO" id="GO:0046983">
    <property type="term" value="F:protein dimerization activity"/>
    <property type="evidence" value="ECO:0007669"/>
    <property type="project" value="InterPro"/>
</dbReference>
<sequence>MSQISETTTPKFDSRLTSEGCSVLLDINDADRLVFARLSASAKLKIGNKNCSLQPLIGCPYGSLFQVDSAPGGPYLSRIFPSSQGNDTEERRDSQLNVESRDNRTLIDNNKAQNLTGEDIEAMQRMGAKGDEIIEALIANSATFEKKTTFSQEKYRLRKQKKYAPKVLLRRPVARRFLRVDTLSLLLSMANVSSNSDILVVDMVGGLLTGALAERLGGTGFVCNSYLGSAPYSMDIVRIFNFSDEICKRIVRSPISDLLSQKESPEQILQRDDVCNMESQSNSQVCTSVSMDETSSSSGNGTSDLSAEGIETTIIPPVRACKSIKAGEKAQQETIDLWKENGFSSLVIAAPDLDTWTLVRDLLPLLSNSAPFAIYHQYLQPLATCMHNLQLGKMAIGMQISEPWLREYQLSQRYGIDSPKFQTSNIEVAPSLDKVVNLSSLEGGPGISGKHYGKSKVSRNVKSGIQRSNTGSPNSTPVNNCRYDSSLGLLTKKFVSLIQEAKDGTLDLNKTAEILEVQKRRIYDITNVLEGIGLIEKTSKNHIRWKGYDGLGPSELDDQVTRLKAEVETLYSEECQLNDLIRKTQELLRTLEEKENYPKYLFLTEEDVLSLPCFQNQTLIAIKAPPASYVEIPDPDEDNGFEQRQYTMIVRSTTGPIDLYLLSKHNPSYEDVSVRQASLKDPSRNSDHCGLKSAGLLLQGKGAQKNPFQNFSSLDREASGIQKITPTDFDIEDDYWFQSDHGVALTDLWANEPLVEIDELLQDNYPDEGGIITHTPASQTDVVNILPRVTLMLSSITVSFGGGFPFSFVEDDEDDAAASICMGSASAGADWLGVSTDGLDF</sequence>
<dbReference type="Pfam" id="PF16421">
    <property type="entry name" value="E2F_CC-MB"/>
    <property type="match status" value="1"/>
</dbReference>
<evidence type="ECO:0000313" key="16">
    <source>
        <dbReference type="Proteomes" id="UP000634136"/>
    </source>
</evidence>
<dbReference type="GO" id="GO:0031515">
    <property type="term" value="C:tRNA (m1A) methyltransferase complex"/>
    <property type="evidence" value="ECO:0007669"/>
    <property type="project" value="InterPro"/>
</dbReference>
<dbReference type="EMBL" id="JAAIUW010000009">
    <property type="protein sequence ID" value="KAF7817641.1"/>
    <property type="molecule type" value="Genomic_DNA"/>
</dbReference>
<organism evidence="15 16">
    <name type="scientific">Senna tora</name>
    <dbReference type="NCBI Taxonomy" id="362788"/>
    <lineage>
        <taxon>Eukaryota</taxon>
        <taxon>Viridiplantae</taxon>
        <taxon>Streptophyta</taxon>
        <taxon>Embryophyta</taxon>
        <taxon>Tracheophyta</taxon>
        <taxon>Spermatophyta</taxon>
        <taxon>Magnoliopsida</taxon>
        <taxon>eudicotyledons</taxon>
        <taxon>Gunneridae</taxon>
        <taxon>Pentapetalae</taxon>
        <taxon>rosids</taxon>
        <taxon>fabids</taxon>
        <taxon>Fabales</taxon>
        <taxon>Fabaceae</taxon>
        <taxon>Caesalpinioideae</taxon>
        <taxon>Cassia clade</taxon>
        <taxon>Senna</taxon>
    </lineage>
</organism>
<dbReference type="FunFam" id="1.10.10.10:FF:000008">
    <property type="entry name" value="E2F transcription factor 1"/>
    <property type="match status" value="1"/>
</dbReference>
<dbReference type="Pfam" id="PF04189">
    <property type="entry name" value="Gcd10p"/>
    <property type="match status" value="2"/>
</dbReference>
<feature type="domain" description="E2F/DP family winged-helix DNA-binding" evidence="14">
    <location>
        <begin position="482"/>
        <end position="547"/>
    </location>
</feature>
<dbReference type="SUPFAM" id="SSF144074">
    <property type="entry name" value="E2F-DP heterodimerization region"/>
    <property type="match status" value="1"/>
</dbReference>
<evidence type="ECO:0000256" key="11">
    <source>
        <dbReference type="ARBA" id="ARBA00032319"/>
    </source>
</evidence>
<dbReference type="Proteomes" id="UP000634136">
    <property type="component" value="Unassembled WGS sequence"/>
</dbReference>
<evidence type="ECO:0000256" key="10">
    <source>
        <dbReference type="ARBA" id="ARBA00023306"/>
    </source>
</evidence>
<dbReference type="PANTHER" id="PTHR12945:SF0">
    <property type="entry name" value="TRNA (ADENINE(58)-N(1))-METHYLTRANSFERASE NON-CATALYTIC SUBUNIT TRM6"/>
    <property type="match status" value="1"/>
</dbReference>
<dbReference type="GO" id="GO:0005667">
    <property type="term" value="C:transcription regulator complex"/>
    <property type="evidence" value="ECO:0007669"/>
    <property type="project" value="InterPro"/>
</dbReference>
<dbReference type="SUPFAM" id="SSF46785">
    <property type="entry name" value="Winged helix' DNA-binding domain"/>
    <property type="match status" value="1"/>
</dbReference>
<comment type="subcellular location">
    <subcellularLocation>
        <location evidence="1 12">Nucleus</location>
    </subcellularLocation>
</comment>
<keyword evidence="9 12" id="KW-0539">Nucleus</keyword>
<comment type="caution">
    <text evidence="15">The sequence shown here is derived from an EMBL/GenBank/DDBJ whole genome shotgun (WGS) entry which is preliminary data.</text>
</comment>
<dbReference type="Pfam" id="PF02319">
    <property type="entry name" value="WHD_E2F_TDP"/>
    <property type="match status" value="1"/>
</dbReference>
<reference evidence="15" key="1">
    <citation type="submission" date="2020-09" db="EMBL/GenBank/DDBJ databases">
        <title>Genome-Enabled Discovery of Anthraquinone Biosynthesis in Senna tora.</title>
        <authorList>
            <person name="Kang S.-H."/>
            <person name="Pandey R.P."/>
            <person name="Lee C.-M."/>
            <person name="Sim J.-S."/>
            <person name="Jeong J.-T."/>
            <person name="Choi B.-S."/>
            <person name="Jung M."/>
            <person name="Ginzburg D."/>
            <person name="Zhao K."/>
            <person name="Won S.Y."/>
            <person name="Oh T.-J."/>
            <person name="Yu Y."/>
            <person name="Kim N.-H."/>
            <person name="Lee O.R."/>
            <person name="Lee T.-H."/>
            <person name="Bashyal P."/>
            <person name="Kim T.-S."/>
            <person name="Lee W.-H."/>
            <person name="Kawkins C."/>
            <person name="Kim C.-K."/>
            <person name="Kim J.S."/>
            <person name="Ahn B.O."/>
            <person name="Rhee S.Y."/>
            <person name="Sohng J.K."/>
        </authorList>
    </citation>
    <scope>NUCLEOTIDE SEQUENCE</scope>
    <source>
        <tissue evidence="15">Leaf</tissue>
    </source>
</reference>
<evidence type="ECO:0000259" key="14">
    <source>
        <dbReference type="SMART" id="SM01372"/>
    </source>
</evidence>
<dbReference type="GO" id="GO:0008168">
    <property type="term" value="F:methyltransferase activity"/>
    <property type="evidence" value="ECO:0007669"/>
    <property type="project" value="UniProtKB-KW"/>
</dbReference>
<keyword evidence="10" id="KW-0131">Cell cycle</keyword>
<dbReference type="GO" id="GO:0030488">
    <property type="term" value="P:tRNA methylation"/>
    <property type="evidence" value="ECO:0007669"/>
    <property type="project" value="InterPro"/>
</dbReference>
<comment type="similarity">
    <text evidence="2">Belongs to the TRM6/GCD10 family.</text>
</comment>
<evidence type="ECO:0000256" key="2">
    <source>
        <dbReference type="ARBA" id="ARBA00008320"/>
    </source>
</evidence>
<evidence type="ECO:0000256" key="13">
    <source>
        <dbReference type="SAM" id="MobiDB-lite"/>
    </source>
</evidence>
<keyword evidence="15" id="KW-0489">Methyltransferase</keyword>
<dbReference type="InterPro" id="IPR037241">
    <property type="entry name" value="E2F-DP_heterodim"/>
</dbReference>
<evidence type="ECO:0000256" key="7">
    <source>
        <dbReference type="ARBA" id="ARBA00023125"/>
    </source>
</evidence>
<accession>A0A834WFQ0</accession>
<keyword evidence="7 12" id="KW-0238">DNA-binding</keyword>
<evidence type="ECO:0000256" key="4">
    <source>
        <dbReference type="ARBA" id="ARBA00021704"/>
    </source>
</evidence>
<dbReference type="CDD" id="cd14660">
    <property type="entry name" value="E2F_DD"/>
    <property type="match status" value="1"/>
</dbReference>
<proteinExistence type="inferred from homology"/>
<evidence type="ECO:0000256" key="1">
    <source>
        <dbReference type="ARBA" id="ARBA00004123"/>
    </source>
</evidence>
<dbReference type="GO" id="GO:0006355">
    <property type="term" value="P:regulation of DNA-templated transcription"/>
    <property type="evidence" value="ECO:0007669"/>
    <property type="project" value="InterPro"/>
</dbReference>
<comment type="similarity">
    <text evidence="3 12">Belongs to the E2F/DP family.</text>
</comment>
<evidence type="ECO:0000313" key="15">
    <source>
        <dbReference type="EMBL" id="KAF7817641.1"/>
    </source>
</evidence>
<evidence type="ECO:0000256" key="8">
    <source>
        <dbReference type="ARBA" id="ARBA00023163"/>
    </source>
</evidence>
<feature type="compositionally biased region" description="Low complexity" evidence="13">
    <location>
        <begin position="288"/>
        <end position="303"/>
    </location>
</feature>
<dbReference type="InterPro" id="IPR017423">
    <property type="entry name" value="TRM6"/>
</dbReference>
<dbReference type="OrthoDB" id="10254665at2759"/>
<dbReference type="GO" id="GO:0003677">
    <property type="term" value="F:DNA binding"/>
    <property type="evidence" value="ECO:0007669"/>
    <property type="project" value="UniProtKB-KW"/>
</dbReference>